<feature type="domain" description="O-methyltransferase dimerisation" evidence="6">
    <location>
        <begin position="56"/>
        <end position="125"/>
    </location>
</feature>
<reference evidence="7" key="1">
    <citation type="submission" date="2019-04" db="EMBL/GenBank/DDBJ databases">
        <title>Sequencing of skin fungus with MAO and IRED activity.</title>
        <authorList>
            <person name="Marsaioli A.J."/>
            <person name="Bonatto J.M.C."/>
            <person name="Reis Junior O."/>
        </authorList>
    </citation>
    <scope>NUCLEOTIDE SEQUENCE</scope>
    <source>
        <strain evidence="7">28M1</strain>
    </source>
</reference>
<keyword evidence="2" id="KW-0808">Transferase</keyword>
<organism evidence="7 8">
    <name type="scientific">Didymella heteroderae</name>
    <dbReference type="NCBI Taxonomy" id="1769908"/>
    <lineage>
        <taxon>Eukaryota</taxon>
        <taxon>Fungi</taxon>
        <taxon>Dikarya</taxon>
        <taxon>Ascomycota</taxon>
        <taxon>Pezizomycotina</taxon>
        <taxon>Dothideomycetes</taxon>
        <taxon>Pleosporomycetidae</taxon>
        <taxon>Pleosporales</taxon>
        <taxon>Pleosporineae</taxon>
        <taxon>Didymellaceae</taxon>
        <taxon>Didymella</taxon>
    </lineage>
</organism>
<dbReference type="PROSITE" id="PS51683">
    <property type="entry name" value="SAM_OMT_II"/>
    <property type="match status" value="1"/>
</dbReference>
<dbReference type="Gene3D" id="1.10.10.10">
    <property type="entry name" value="Winged helix-like DNA-binding domain superfamily/Winged helix DNA-binding domain"/>
    <property type="match status" value="1"/>
</dbReference>
<evidence type="ECO:0000313" key="7">
    <source>
        <dbReference type="EMBL" id="KAF3042718.1"/>
    </source>
</evidence>
<dbReference type="GO" id="GO:0008171">
    <property type="term" value="F:O-methyltransferase activity"/>
    <property type="evidence" value="ECO:0007669"/>
    <property type="project" value="InterPro"/>
</dbReference>
<dbReference type="SUPFAM" id="SSF46785">
    <property type="entry name" value="Winged helix' DNA-binding domain"/>
    <property type="match status" value="1"/>
</dbReference>
<dbReference type="OrthoDB" id="3340390at2759"/>
<sequence>METARAIIESVTTAAVNGKLSEKLRATLLEAATKLVAALQKPEDTITKLAYQPSIFMATRTLLEIGVFKHIAHKGWVTSQQLAEITKADQILLERLLRVLTASGYVAELEESTYGPTPLTKALATRQTAGLVDYDAGMISMTKLPEYFEKQGYKNPDDQNSGPAQYGHSIPGQNLWPYIAANPKLLNAAHAFFEGDRGSRPLWVDWFPVKQKLLDDVSRPVSATDTLYVDVAGGRGHDLLDFKAKFSSYPGKYVLMDLPHVVNDKTLSLDGVDKKAFNFFQDQVIPDARIYYMKFILHDWNDELCLKLLKNVTAGMKKGYSTLIVEDFILPVTGVSLLPAMWDMEMMALLSAMERTERQWISLFDRAGLEIEGFYQPPGDGTSIIVLNLAGEVGTP</sequence>
<feature type="domain" description="O-methyltransferase C-terminal" evidence="5">
    <location>
        <begin position="227"/>
        <end position="369"/>
    </location>
</feature>
<protein>
    <recommendedName>
        <fullName evidence="9">O-methyltransferase</fullName>
    </recommendedName>
</protein>
<dbReference type="Gene3D" id="3.40.50.150">
    <property type="entry name" value="Vaccinia Virus protein VP39"/>
    <property type="match status" value="1"/>
</dbReference>
<accession>A0A9P4WU06</accession>
<feature type="active site" description="Proton acceptor" evidence="4">
    <location>
        <position position="298"/>
    </location>
</feature>
<evidence type="ECO:0000313" key="8">
    <source>
        <dbReference type="Proteomes" id="UP000758155"/>
    </source>
</evidence>
<evidence type="ECO:0000259" key="5">
    <source>
        <dbReference type="Pfam" id="PF00891"/>
    </source>
</evidence>
<dbReference type="SUPFAM" id="SSF53335">
    <property type="entry name" value="S-adenosyl-L-methionine-dependent methyltransferases"/>
    <property type="match status" value="1"/>
</dbReference>
<dbReference type="GO" id="GO:0032259">
    <property type="term" value="P:methylation"/>
    <property type="evidence" value="ECO:0007669"/>
    <property type="project" value="UniProtKB-KW"/>
</dbReference>
<evidence type="ECO:0000256" key="4">
    <source>
        <dbReference type="PIRSR" id="PIRSR005739-1"/>
    </source>
</evidence>
<evidence type="ECO:0000256" key="1">
    <source>
        <dbReference type="ARBA" id="ARBA00022603"/>
    </source>
</evidence>
<keyword evidence="1" id="KW-0489">Methyltransferase</keyword>
<proteinExistence type="predicted"/>
<dbReference type="AlphaFoldDB" id="A0A9P4WU06"/>
<evidence type="ECO:0000256" key="2">
    <source>
        <dbReference type="ARBA" id="ARBA00022679"/>
    </source>
</evidence>
<dbReference type="InterPro" id="IPR029063">
    <property type="entry name" value="SAM-dependent_MTases_sf"/>
</dbReference>
<dbReference type="InterPro" id="IPR012967">
    <property type="entry name" value="COMT_dimerisation"/>
</dbReference>
<dbReference type="PIRSF" id="PIRSF005739">
    <property type="entry name" value="O-mtase"/>
    <property type="match status" value="1"/>
</dbReference>
<comment type="caution">
    <text evidence="7">The sequence shown here is derived from an EMBL/GenBank/DDBJ whole genome shotgun (WGS) entry which is preliminary data.</text>
</comment>
<keyword evidence="3" id="KW-0949">S-adenosyl-L-methionine</keyword>
<dbReference type="GO" id="GO:0046983">
    <property type="term" value="F:protein dimerization activity"/>
    <property type="evidence" value="ECO:0007669"/>
    <property type="project" value="InterPro"/>
</dbReference>
<dbReference type="PANTHER" id="PTHR43712:SF1">
    <property type="entry name" value="HYPOTHETICAL O-METHYLTRANSFERASE (EUROFUNG)-RELATED"/>
    <property type="match status" value="1"/>
</dbReference>
<dbReference type="InterPro" id="IPR001077">
    <property type="entry name" value="COMT_C"/>
</dbReference>
<name>A0A9P4WU06_9PLEO</name>
<evidence type="ECO:0000259" key="6">
    <source>
        <dbReference type="Pfam" id="PF08100"/>
    </source>
</evidence>
<dbReference type="EMBL" id="SWKV01000015">
    <property type="protein sequence ID" value="KAF3042718.1"/>
    <property type="molecule type" value="Genomic_DNA"/>
</dbReference>
<dbReference type="PANTHER" id="PTHR43712">
    <property type="entry name" value="PUTATIVE (AFU_ORTHOLOGUE AFUA_4G14580)-RELATED"/>
    <property type="match status" value="1"/>
</dbReference>
<evidence type="ECO:0000256" key="3">
    <source>
        <dbReference type="ARBA" id="ARBA00022691"/>
    </source>
</evidence>
<gene>
    <name evidence="7" type="ORF">E8E12_009090</name>
</gene>
<dbReference type="InterPro" id="IPR016461">
    <property type="entry name" value="COMT-like"/>
</dbReference>
<evidence type="ECO:0008006" key="9">
    <source>
        <dbReference type="Google" id="ProtNLM"/>
    </source>
</evidence>
<dbReference type="Pfam" id="PF00891">
    <property type="entry name" value="Methyltransf_2"/>
    <property type="match status" value="1"/>
</dbReference>
<dbReference type="Pfam" id="PF08100">
    <property type="entry name" value="Dimerisation"/>
    <property type="match status" value="1"/>
</dbReference>
<dbReference type="Proteomes" id="UP000758155">
    <property type="component" value="Unassembled WGS sequence"/>
</dbReference>
<keyword evidence="8" id="KW-1185">Reference proteome</keyword>
<dbReference type="InterPro" id="IPR036388">
    <property type="entry name" value="WH-like_DNA-bd_sf"/>
</dbReference>
<dbReference type="InterPro" id="IPR036390">
    <property type="entry name" value="WH_DNA-bd_sf"/>
</dbReference>